<dbReference type="EC" id="2.7.13.3" evidence="2"/>
<proteinExistence type="predicted"/>
<evidence type="ECO:0000256" key="2">
    <source>
        <dbReference type="ARBA" id="ARBA00012438"/>
    </source>
</evidence>
<sequence length="241" mass="26311">MPDSPFASAPLSRPSLSAAEILRLKALKEAVGGFAHELSQPLNALMIASQVIKMVVEKSALSQSERSFILQRLDIVTTQVRKASNTIDAMRTFVRGAAQTNDATDVREVVDFTLSLMGQQLSARGIRLVRNIADYPLLTRLNRAASECIMIAATAYARDLIETQTKEIDEAASEDSRVLEIDAVLVEKSPCIHLHWPKVRGEGFKVSDEAAFHEACVVMADAGGKIDITSSELTLWFPGVE</sequence>
<comment type="caution">
    <text evidence="3">The sequence shown here is derived from an EMBL/GenBank/DDBJ whole genome shotgun (WGS) entry which is preliminary data.</text>
</comment>
<comment type="catalytic activity">
    <reaction evidence="1">
        <text>ATP + protein L-histidine = ADP + protein N-phospho-L-histidine.</text>
        <dbReference type="EC" id="2.7.13.3"/>
    </reaction>
</comment>
<dbReference type="InterPro" id="IPR036097">
    <property type="entry name" value="HisK_dim/P_sf"/>
</dbReference>
<dbReference type="Gene3D" id="1.10.287.130">
    <property type="match status" value="1"/>
</dbReference>
<protein>
    <recommendedName>
        <fullName evidence="2">histidine kinase</fullName>
        <ecNumber evidence="2">2.7.13.3</ecNumber>
    </recommendedName>
</protein>
<dbReference type="GO" id="GO:0000155">
    <property type="term" value="F:phosphorelay sensor kinase activity"/>
    <property type="evidence" value="ECO:0007669"/>
    <property type="project" value="InterPro"/>
</dbReference>
<dbReference type="EMBL" id="DTGT01000363">
    <property type="protein sequence ID" value="HGH61843.1"/>
    <property type="molecule type" value="Genomic_DNA"/>
</dbReference>
<dbReference type="SUPFAM" id="SSF47384">
    <property type="entry name" value="Homodimeric domain of signal transducing histidine kinase"/>
    <property type="match status" value="1"/>
</dbReference>
<dbReference type="AlphaFoldDB" id="A0A7C4AT73"/>
<organism evidence="3">
    <name type="scientific">Desulfomonile tiedjei</name>
    <dbReference type="NCBI Taxonomy" id="2358"/>
    <lineage>
        <taxon>Bacteria</taxon>
        <taxon>Pseudomonadati</taxon>
        <taxon>Thermodesulfobacteriota</taxon>
        <taxon>Desulfomonilia</taxon>
        <taxon>Desulfomonilales</taxon>
        <taxon>Desulfomonilaceae</taxon>
        <taxon>Desulfomonile</taxon>
    </lineage>
</organism>
<name>A0A7C4AT73_9BACT</name>
<dbReference type="InterPro" id="IPR003661">
    <property type="entry name" value="HisK_dim/P_dom"/>
</dbReference>
<dbReference type="CDD" id="cd00082">
    <property type="entry name" value="HisKA"/>
    <property type="match status" value="1"/>
</dbReference>
<accession>A0A7C4AT73</accession>
<evidence type="ECO:0000313" key="3">
    <source>
        <dbReference type="EMBL" id="HGH61843.1"/>
    </source>
</evidence>
<gene>
    <name evidence="3" type="ORF">ENV54_11165</name>
</gene>
<evidence type="ECO:0000256" key="1">
    <source>
        <dbReference type="ARBA" id="ARBA00000085"/>
    </source>
</evidence>
<reference evidence="3" key="1">
    <citation type="journal article" date="2020" name="mSystems">
        <title>Genome- and Community-Level Interaction Insights into Carbon Utilization and Element Cycling Functions of Hydrothermarchaeota in Hydrothermal Sediment.</title>
        <authorList>
            <person name="Zhou Z."/>
            <person name="Liu Y."/>
            <person name="Xu W."/>
            <person name="Pan J."/>
            <person name="Luo Z.H."/>
            <person name="Li M."/>
        </authorList>
    </citation>
    <scope>NUCLEOTIDE SEQUENCE [LARGE SCALE GENOMIC DNA]</scope>
    <source>
        <strain evidence="3">SpSt-769</strain>
    </source>
</reference>